<sequence>MIFNSILHTLLYIVISRLFTNLPTLIVGTGEFRYYLRHRVSELLFYVNPKKKSI</sequence>
<dbReference type="Proteomes" id="UP000501926">
    <property type="component" value="Chromosome"/>
</dbReference>
<name>Q1PW35_KUEST</name>
<dbReference type="EMBL" id="CP049055">
    <property type="protein sequence ID" value="QII14079.1"/>
    <property type="molecule type" value="Genomic_DNA"/>
</dbReference>
<evidence type="ECO:0000313" key="2">
    <source>
        <dbReference type="EMBL" id="QII14079.1"/>
    </source>
</evidence>
<evidence type="ECO:0000313" key="3">
    <source>
        <dbReference type="Proteomes" id="UP000501926"/>
    </source>
</evidence>
<dbReference type="EMBL" id="CT573073">
    <property type="protein sequence ID" value="CAJ71434.1"/>
    <property type="molecule type" value="Genomic_DNA"/>
</dbReference>
<proteinExistence type="predicted"/>
<accession>Q1PW35</accession>
<dbReference type="AlphaFoldDB" id="Q1PW35"/>
<gene>
    <name evidence="2" type="ORF">KsCSTR_47010</name>
    <name evidence="1" type="ORF">kustc0689</name>
</gene>
<reference evidence="2 3" key="3">
    <citation type="submission" date="2020-02" db="EMBL/GenBank/DDBJ databases">
        <title>Newly sequenced genome of strain CSTR1 showed variability in Candidatus Kuenenia stuttgartiensis genomes.</title>
        <authorList>
            <person name="Ding C."/>
            <person name="Adrian L."/>
        </authorList>
    </citation>
    <scope>NUCLEOTIDE SEQUENCE [LARGE SCALE GENOMIC DNA]</scope>
    <source>
        <strain evidence="2 3">CSTR1</strain>
    </source>
</reference>
<reference evidence="1" key="1">
    <citation type="journal article" date="2006" name="Nature">
        <title>Deciphering the evolution and metabolism of an anammox bacterium from a community genome.</title>
        <authorList>
            <person name="Strous M."/>
            <person name="Pelletier E."/>
            <person name="Mangenot S."/>
            <person name="Rattei T."/>
            <person name="Lehner A."/>
            <person name="Taylor M.W."/>
            <person name="Horn M."/>
            <person name="Daims H."/>
            <person name="Bartol-Mavel D."/>
            <person name="Wincker P."/>
            <person name="Barbe V."/>
            <person name="Fonknechten N."/>
            <person name="Vallenet D."/>
            <person name="Segurens B."/>
            <person name="Schenowitz-Truong C."/>
            <person name="Medigue C."/>
            <person name="Collingro A."/>
            <person name="Snel B."/>
            <person name="Dutilh B.E."/>
            <person name="OpDenCamp H.J.M."/>
            <person name="vanDerDrift C."/>
            <person name="Cirpus I."/>
            <person name="vanDePas-Schoonen K.T."/>
            <person name="Harhangi H.R."/>
            <person name="vanNiftrik L."/>
            <person name="Schmid M."/>
            <person name="Keltjens J."/>
            <person name="vanDeVossenberg J."/>
            <person name="Kartal B."/>
            <person name="Meier H."/>
            <person name="Frishman D."/>
            <person name="Huynen M.A."/>
            <person name="Mewes H."/>
            <person name="Weissenbach J."/>
            <person name="Jetten M.S.M."/>
            <person name="Wagner M."/>
            <person name="LePaslier D."/>
        </authorList>
    </citation>
    <scope>NUCLEOTIDE SEQUENCE</scope>
</reference>
<evidence type="ECO:0000313" key="1">
    <source>
        <dbReference type="EMBL" id="CAJ71434.1"/>
    </source>
</evidence>
<reference evidence="1" key="2">
    <citation type="submission" date="2006-01" db="EMBL/GenBank/DDBJ databases">
        <authorList>
            <person name="Genoscope"/>
        </authorList>
    </citation>
    <scope>NUCLEOTIDE SEQUENCE</scope>
</reference>
<organism evidence="1">
    <name type="scientific">Kuenenia stuttgartiensis</name>
    <dbReference type="NCBI Taxonomy" id="174633"/>
    <lineage>
        <taxon>Bacteria</taxon>
        <taxon>Pseudomonadati</taxon>
        <taxon>Planctomycetota</taxon>
        <taxon>Candidatus Brocadiia</taxon>
        <taxon>Candidatus Brocadiales</taxon>
        <taxon>Candidatus Brocadiaceae</taxon>
        <taxon>Candidatus Kuenenia</taxon>
    </lineage>
</organism>
<protein>
    <submittedName>
        <fullName evidence="1">Uncharacterized protein</fullName>
    </submittedName>
</protein>